<keyword evidence="7" id="KW-1185">Reference proteome</keyword>
<dbReference type="Proteomes" id="UP000315724">
    <property type="component" value="Chromosome"/>
</dbReference>
<dbReference type="GO" id="GO:0030170">
    <property type="term" value="F:pyridoxal phosphate binding"/>
    <property type="evidence" value="ECO:0007669"/>
    <property type="project" value="UniProtKB-UniRule"/>
</dbReference>
<dbReference type="FunFam" id="3.20.20.10:FF:000018">
    <property type="entry name" value="Pyridoxal phosphate homeostasis protein"/>
    <property type="match status" value="1"/>
</dbReference>
<comment type="function">
    <text evidence="2">Pyridoxal 5'-phosphate (PLP)-binding protein, which is involved in PLP homeostasis.</text>
</comment>
<dbReference type="PANTHER" id="PTHR10146:SF14">
    <property type="entry name" value="PYRIDOXAL PHOSPHATE HOMEOSTASIS PROTEIN"/>
    <property type="match status" value="1"/>
</dbReference>
<evidence type="ECO:0000313" key="6">
    <source>
        <dbReference type="EMBL" id="QDT31264.1"/>
    </source>
</evidence>
<dbReference type="Pfam" id="PF01168">
    <property type="entry name" value="Ala_racemase_N"/>
    <property type="match status" value="1"/>
</dbReference>
<comment type="similarity">
    <text evidence="2 4">Belongs to the pyridoxal phosphate-binding protein YggS/PROSC family.</text>
</comment>
<evidence type="ECO:0000256" key="3">
    <source>
        <dbReference type="PIRSR" id="PIRSR004848-1"/>
    </source>
</evidence>
<keyword evidence="1 2" id="KW-0663">Pyridoxal phosphate</keyword>
<evidence type="ECO:0000256" key="2">
    <source>
        <dbReference type="HAMAP-Rule" id="MF_02087"/>
    </source>
</evidence>
<gene>
    <name evidence="6" type="ORF">Mal48_04970</name>
</gene>
<dbReference type="HAMAP" id="MF_02087">
    <property type="entry name" value="PLP_homeostasis"/>
    <property type="match status" value="1"/>
</dbReference>
<dbReference type="InterPro" id="IPR029066">
    <property type="entry name" value="PLP-binding_barrel"/>
</dbReference>
<evidence type="ECO:0000259" key="5">
    <source>
        <dbReference type="Pfam" id="PF01168"/>
    </source>
</evidence>
<dbReference type="NCBIfam" id="TIGR00044">
    <property type="entry name" value="YggS family pyridoxal phosphate-dependent enzyme"/>
    <property type="match status" value="1"/>
</dbReference>
<dbReference type="OrthoDB" id="9804072at2"/>
<evidence type="ECO:0000256" key="1">
    <source>
        <dbReference type="ARBA" id="ARBA00022898"/>
    </source>
</evidence>
<dbReference type="PANTHER" id="PTHR10146">
    <property type="entry name" value="PROLINE SYNTHETASE CO-TRANSCRIBED BACTERIAL HOMOLOG PROTEIN"/>
    <property type="match status" value="1"/>
</dbReference>
<comment type="cofactor">
    <cofactor evidence="3">
        <name>pyridoxal 5'-phosphate</name>
        <dbReference type="ChEBI" id="CHEBI:597326"/>
    </cofactor>
</comment>
<feature type="modified residue" description="N6-(pyridoxal phosphate)lysine" evidence="2 3">
    <location>
        <position position="45"/>
    </location>
</feature>
<dbReference type="CDD" id="cd00635">
    <property type="entry name" value="PLPDE_III_YBL036c_like"/>
    <property type="match status" value="1"/>
</dbReference>
<evidence type="ECO:0000256" key="4">
    <source>
        <dbReference type="RuleBase" id="RU004514"/>
    </source>
</evidence>
<sequence length="240" mass="27207">MPSDPSLAHENRLRANLEHVQQRIQDAAHRVDRSPDAVSLVAVTKYTQLDLVQLFHKLSNSPLGENRPQQLIERANQLPQDVNWHLIGQLQRNKVKAVLPYASLIHSVDTTRLLNSINRHAQELELRPRILLQVNVSGEETKSGFTPSQLISNWEEICQFRNIDVRGLMTMAPNTPDEKIIRESFRGLSQLKDQLNNDSEEERLTELSMGMSQDFEIAIEEGATLIRLGSVLFTGCEPTS</sequence>
<dbReference type="InterPro" id="IPR001608">
    <property type="entry name" value="Ala_racemase_N"/>
</dbReference>
<name>A0A517QI44_9PLAN</name>
<dbReference type="KEGG" id="tpol:Mal48_04970"/>
<reference evidence="6 7" key="1">
    <citation type="submission" date="2019-02" db="EMBL/GenBank/DDBJ databases">
        <title>Deep-cultivation of Planctomycetes and their phenomic and genomic characterization uncovers novel biology.</title>
        <authorList>
            <person name="Wiegand S."/>
            <person name="Jogler M."/>
            <person name="Boedeker C."/>
            <person name="Pinto D."/>
            <person name="Vollmers J."/>
            <person name="Rivas-Marin E."/>
            <person name="Kohn T."/>
            <person name="Peeters S.H."/>
            <person name="Heuer A."/>
            <person name="Rast P."/>
            <person name="Oberbeckmann S."/>
            <person name="Bunk B."/>
            <person name="Jeske O."/>
            <person name="Meyerdierks A."/>
            <person name="Storesund J.E."/>
            <person name="Kallscheuer N."/>
            <person name="Luecker S."/>
            <person name="Lage O.M."/>
            <person name="Pohl T."/>
            <person name="Merkel B.J."/>
            <person name="Hornburger P."/>
            <person name="Mueller R.-W."/>
            <person name="Bruemmer F."/>
            <person name="Labrenz M."/>
            <person name="Spormann A.M."/>
            <person name="Op den Camp H."/>
            <person name="Overmann J."/>
            <person name="Amann R."/>
            <person name="Jetten M.S.M."/>
            <person name="Mascher T."/>
            <person name="Medema M.H."/>
            <person name="Devos D.P."/>
            <person name="Kaster A.-K."/>
            <person name="Ovreas L."/>
            <person name="Rohde M."/>
            <person name="Galperin M.Y."/>
            <person name="Jogler C."/>
        </authorList>
    </citation>
    <scope>NUCLEOTIDE SEQUENCE [LARGE SCALE GENOMIC DNA]</scope>
    <source>
        <strain evidence="6 7">Mal48</strain>
    </source>
</reference>
<dbReference type="InterPro" id="IPR011078">
    <property type="entry name" value="PyrdxlP_homeostasis"/>
</dbReference>
<dbReference type="RefSeq" id="WP_145195711.1">
    <property type="nucleotide sequence ID" value="NZ_CP036267.1"/>
</dbReference>
<dbReference type="PIRSF" id="PIRSF004848">
    <property type="entry name" value="YBL036c_PLPDEIII"/>
    <property type="match status" value="1"/>
</dbReference>
<dbReference type="AlphaFoldDB" id="A0A517QI44"/>
<proteinExistence type="inferred from homology"/>
<evidence type="ECO:0000313" key="7">
    <source>
        <dbReference type="Proteomes" id="UP000315724"/>
    </source>
</evidence>
<organism evidence="6 7">
    <name type="scientific">Thalassoglobus polymorphus</name>
    <dbReference type="NCBI Taxonomy" id="2527994"/>
    <lineage>
        <taxon>Bacteria</taxon>
        <taxon>Pseudomonadati</taxon>
        <taxon>Planctomycetota</taxon>
        <taxon>Planctomycetia</taxon>
        <taxon>Planctomycetales</taxon>
        <taxon>Planctomycetaceae</taxon>
        <taxon>Thalassoglobus</taxon>
    </lineage>
</organism>
<dbReference type="EMBL" id="CP036267">
    <property type="protein sequence ID" value="QDT31264.1"/>
    <property type="molecule type" value="Genomic_DNA"/>
</dbReference>
<dbReference type="Gene3D" id="3.20.20.10">
    <property type="entry name" value="Alanine racemase"/>
    <property type="match status" value="1"/>
</dbReference>
<dbReference type="SUPFAM" id="SSF51419">
    <property type="entry name" value="PLP-binding barrel"/>
    <property type="match status" value="1"/>
</dbReference>
<protein>
    <recommendedName>
        <fullName evidence="2">Pyridoxal phosphate homeostasis protein</fullName>
        <shortName evidence="2">PLP homeostasis protein</shortName>
    </recommendedName>
</protein>
<feature type="domain" description="Alanine racemase N-terminal" evidence="5">
    <location>
        <begin position="16"/>
        <end position="234"/>
    </location>
</feature>
<accession>A0A517QI44</accession>